<gene>
    <name evidence="2" type="ORF">GCM10023185_14670</name>
</gene>
<sequence length="68" mass="7550">MKTGHKTQVTSGVHEGQQAEIKEPHPDFTGFYRCYIGQSAADIEAQKENKAPENVALLHENQLLQSAE</sequence>
<keyword evidence="3" id="KW-1185">Reference proteome</keyword>
<reference evidence="3" key="1">
    <citation type="journal article" date="2019" name="Int. J. Syst. Evol. Microbiol.">
        <title>The Global Catalogue of Microorganisms (GCM) 10K type strain sequencing project: providing services to taxonomists for standard genome sequencing and annotation.</title>
        <authorList>
            <consortium name="The Broad Institute Genomics Platform"/>
            <consortium name="The Broad Institute Genome Sequencing Center for Infectious Disease"/>
            <person name="Wu L."/>
            <person name="Ma J."/>
        </authorList>
    </citation>
    <scope>NUCLEOTIDE SEQUENCE [LARGE SCALE GENOMIC DNA]</scope>
    <source>
        <strain evidence="3">JCM 17923</strain>
    </source>
</reference>
<evidence type="ECO:0008006" key="4">
    <source>
        <dbReference type="Google" id="ProtNLM"/>
    </source>
</evidence>
<dbReference type="Proteomes" id="UP001501153">
    <property type="component" value="Unassembled WGS sequence"/>
</dbReference>
<evidence type="ECO:0000313" key="3">
    <source>
        <dbReference type="Proteomes" id="UP001501153"/>
    </source>
</evidence>
<evidence type="ECO:0000256" key="1">
    <source>
        <dbReference type="SAM" id="MobiDB-lite"/>
    </source>
</evidence>
<name>A0ABP8I916_9BACT</name>
<evidence type="ECO:0000313" key="2">
    <source>
        <dbReference type="EMBL" id="GAA4353768.1"/>
    </source>
</evidence>
<accession>A0ABP8I916</accession>
<protein>
    <recommendedName>
        <fullName evidence="4">DUF3606 domain-containing protein</fullName>
    </recommendedName>
</protein>
<comment type="caution">
    <text evidence="2">The sequence shown here is derived from an EMBL/GenBank/DDBJ whole genome shotgun (WGS) entry which is preliminary data.</text>
</comment>
<proteinExistence type="predicted"/>
<feature type="region of interest" description="Disordered" evidence="1">
    <location>
        <begin position="1"/>
        <end position="25"/>
    </location>
</feature>
<dbReference type="RefSeq" id="WP_345235310.1">
    <property type="nucleotide sequence ID" value="NZ_BAABGZ010000015.1"/>
</dbReference>
<organism evidence="2 3">
    <name type="scientific">Hymenobacter saemangeumensis</name>
    <dbReference type="NCBI Taxonomy" id="1084522"/>
    <lineage>
        <taxon>Bacteria</taxon>
        <taxon>Pseudomonadati</taxon>
        <taxon>Bacteroidota</taxon>
        <taxon>Cytophagia</taxon>
        <taxon>Cytophagales</taxon>
        <taxon>Hymenobacteraceae</taxon>
        <taxon>Hymenobacter</taxon>
    </lineage>
</organism>
<feature type="compositionally biased region" description="Polar residues" evidence="1">
    <location>
        <begin position="1"/>
        <end position="11"/>
    </location>
</feature>
<dbReference type="EMBL" id="BAABGZ010000015">
    <property type="protein sequence ID" value="GAA4353768.1"/>
    <property type="molecule type" value="Genomic_DNA"/>
</dbReference>